<dbReference type="PATRIC" id="fig|1263870.3.peg.5685"/>
<dbReference type="AlphaFoldDB" id="M5UB56"/>
<name>M5UB56_9BACT</name>
<protein>
    <submittedName>
        <fullName evidence="1">Uncharacterized protein</fullName>
    </submittedName>
</protein>
<keyword evidence="2" id="KW-1185">Reference proteome</keyword>
<dbReference type="EMBL" id="ANOH01000369">
    <property type="protein sequence ID" value="EMI53208.1"/>
    <property type="molecule type" value="Genomic_DNA"/>
</dbReference>
<dbReference type="Proteomes" id="UP000011885">
    <property type="component" value="Unassembled WGS sequence"/>
</dbReference>
<gene>
    <name evidence="1" type="ORF">RSSM_05361</name>
</gene>
<organism evidence="1 2">
    <name type="scientific">Rhodopirellula sallentina SM41</name>
    <dbReference type="NCBI Taxonomy" id="1263870"/>
    <lineage>
        <taxon>Bacteria</taxon>
        <taxon>Pseudomonadati</taxon>
        <taxon>Planctomycetota</taxon>
        <taxon>Planctomycetia</taxon>
        <taxon>Pirellulales</taxon>
        <taxon>Pirellulaceae</taxon>
        <taxon>Rhodopirellula</taxon>
    </lineage>
</organism>
<evidence type="ECO:0000313" key="2">
    <source>
        <dbReference type="Proteomes" id="UP000011885"/>
    </source>
</evidence>
<comment type="caution">
    <text evidence="1">The sequence shown here is derived from an EMBL/GenBank/DDBJ whole genome shotgun (WGS) entry which is preliminary data.</text>
</comment>
<reference evidence="1 2" key="1">
    <citation type="journal article" date="2013" name="Mar. Genomics">
        <title>Expression of sulfatases in Rhodopirellula baltica and the diversity of sulfatases in the genus Rhodopirellula.</title>
        <authorList>
            <person name="Wegner C.E."/>
            <person name="Richter-Heitmann T."/>
            <person name="Klindworth A."/>
            <person name="Klockow C."/>
            <person name="Richter M."/>
            <person name="Achstetter T."/>
            <person name="Glockner F.O."/>
            <person name="Harder J."/>
        </authorList>
    </citation>
    <scope>NUCLEOTIDE SEQUENCE [LARGE SCALE GENOMIC DNA]</scope>
    <source>
        <strain evidence="1 2">SM41</strain>
    </source>
</reference>
<accession>M5UB56</accession>
<evidence type="ECO:0000313" key="1">
    <source>
        <dbReference type="EMBL" id="EMI53208.1"/>
    </source>
</evidence>
<proteinExistence type="predicted"/>
<sequence>MTVDEPSCRSVRRRASPCLFVPNRSQRGAGNGLPDTLLVGLTSLSVSLDLSKTSMAGIYRYSSPARHQRHENQGLAICDET</sequence>